<accession>C3TWV7</accession>
<evidence type="ECO:0000313" key="1">
    <source>
        <dbReference type="EMBL" id="ACO53499.1"/>
    </source>
</evidence>
<reference evidence="1 2" key="1">
    <citation type="journal article" date="2009" name="Virus Genes">
        <title>Morphology and genome of Euproctis pseudoconspersa nucleopolyhedrovirus.</title>
        <authorList>
            <person name="Tang X.D."/>
            <person name="Xiao Q."/>
            <person name="Ma X.C."/>
            <person name="Zhu Z.R."/>
            <person name="Zhang C.X."/>
        </authorList>
    </citation>
    <scope>NUCLEOTIDE SEQUENCE [LARGE SCALE GENOMIC DNA]</scope>
    <source>
        <strain evidence="1 2">Hangzhou</strain>
    </source>
</reference>
<name>C3TWV7_9ABAC</name>
<dbReference type="EMBL" id="FJ227128">
    <property type="protein sequence ID" value="ACO53499.1"/>
    <property type="molecule type" value="Genomic_DNA"/>
</dbReference>
<dbReference type="RefSeq" id="YP_002854659.1">
    <property type="nucleotide sequence ID" value="NC_012639.1"/>
</dbReference>
<sequence>MQAAGYNDVDYALKLRDGRNEKQNRNCQFREDLARLTSKILNNQSPDPNAKLGDVLAHMSKNKLLLRKKKDENFDIAESIILSDETIAYLNALQTEKLYHCRLCYHKNAVDKCSFHTKYIFDKDQNKHYAEYVDFLNSEMGIISYVELYYTYLCVDFWNVTAEFVLEDLTGFKNVESLLKYYDHPCLQDVDTPAVNLMNTDDENIKVTNNNGEL</sequence>
<organism evidence="1 2">
    <name type="scientific">Euproctis pseudoconspersa nucleopolyhedrovirus</name>
    <dbReference type="NCBI Taxonomy" id="307467"/>
    <lineage>
        <taxon>Viruses</taxon>
        <taxon>Viruses incertae sedis</taxon>
        <taxon>Naldaviricetes</taxon>
        <taxon>Lefavirales</taxon>
        <taxon>Baculoviridae</taxon>
        <taxon>Alphabaculovirus</taxon>
        <taxon>Alphabaculovirus eupseudoconspersae</taxon>
    </lineage>
</organism>
<dbReference type="Pfam" id="PF06851">
    <property type="entry name" value="DUF1247"/>
    <property type="match status" value="1"/>
</dbReference>
<evidence type="ECO:0008006" key="3">
    <source>
        <dbReference type="Google" id="ProtNLM"/>
    </source>
</evidence>
<proteinExistence type="predicted"/>
<dbReference type="GeneID" id="7804604"/>
<dbReference type="OrthoDB" id="16007at10239"/>
<protein>
    <recommendedName>
        <fullName evidence="3">Ac34</fullName>
    </recommendedName>
</protein>
<dbReference type="Proteomes" id="UP000203846">
    <property type="component" value="Segment"/>
</dbReference>
<keyword evidence="2" id="KW-1185">Reference proteome</keyword>
<evidence type="ECO:0000313" key="2">
    <source>
        <dbReference type="Proteomes" id="UP000203846"/>
    </source>
</evidence>
<dbReference type="InterPro" id="IPR009657">
    <property type="entry name" value="Protein_Ac34"/>
</dbReference>
<dbReference type="KEGG" id="vg:7804604"/>